<dbReference type="PROSITE" id="PS50262">
    <property type="entry name" value="G_PROTEIN_RECEP_F1_2"/>
    <property type="match status" value="1"/>
</dbReference>
<dbReference type="GO" id="GO:0042923">
    <property type="term" value="F:neuropeptide binding"/>
    <property type="evidence" value="ECO:0007669"/>
    <property type="project" value="TreeGrafter"/>
</dbReference>
<evidence type="ECO:0000256" key="4">
    <source>
        <dbReference type="ARBA" id="ARBA00022475"/>
    </source>
</evidence>
<dbReference type="PRINTS" id="PR00237">
    <property type="entry name" value="GPCRRHODOPSN"/>
</dbReference>
<keyword evidence="6 15" id="KW-1133">Transmembrane helix</keyword>
<organism evidence="17 18">
    <name type="scientific">Platysternon megacephalum</name>
    <name type="common">big-headed turtle</name>
    <dbReference type="NCBI Taxonomy" id="55544"/>
    <lineage>
        <taxon>Eukaryota</taxon>
        <taxon>Metazoa</taxon>
        <taxon>Chordata</taxon>
        <taxon>Craniata</taxon>
        <taxon>Vertebrata</taxon>
        <taxon>Euteleostomi</taxon>
        <taxon>Archelosauria</taxon>
        <taxon>Testudinata</taxon>
        <taxon>Testudines</taxon>
        <taxon>Cryptodira</taxon>
        <taxon>Durocryptodira</taxon>
        <taxon>Testudinoidea</taxon>
        <taxon>Platysternidae</taxon>
        <taxon>Platysternon</taxon>
    </lineage>
</organism>
<dbReference type="InterPro" id="IPR000276">
    <property type="entry name" value="GPCR_Rhodpsn"/>
</dbReference>
<dbReference type="SUPFAM" id="SSF81321">
    <property type="entry name" value="Family A G protein-coupled receptor-like"/>
    <property type="match status" value="1"/>
</dbReference>
<dbReference type="PRINTS" id="PR01783">
    <property type="entry name" value="MCHRECEPTOR"/>
</dbReference>
<feature type="transmembrane region" description="Helical" evidence="15">
    <location>
        <begin position="40"/>
        <end position="65"/>
    </location>
</feature>
<dbReference type="InterPro" id="IPR004047">
    <property type="entry name" value="MCHR1"/>
</dbReference>
<evidence type="ECO:0000313" key="18">
    <source>
        <dbReference type="Proteomes" id="UP000297703"/>
    </source>
</evidence>
<evidence type="ECO:0000256" key="11">
    <source>
        <dbReference type="ARBA" id="ARBA00023180"/>
    </source>
</evidence>
<evidence type="ECO:0000256" key="15">
    <source>
        <dbReference type="SAM" id="Phobius"/>
    </source>
</evidence>
<reference evidence="17 18" key="1">
    <citation type="submission" date="2019-04" db="EMBL/GenBank/DDBJ databases">
        <title>Draft genome of the big-headed turtle Platysternon megacephalum.</title>
        <authorList>
            <person name="Gong S."/>
        </authorList>
    </citation>
    <scope>NUCLEOTIDE SEQUENCE [LARGE SCALE GENOMIC DNA]</scope>
    <source>
        <strain evidence="17">DO16091913</strain>
        <tissue evidence="17">Muscle</tissue>
    </source>
</reference>
<proteinExistence type="predicted"/>
<feature type="transmembrane region" description="Helical" evidence="15">
    <location>
        <begin position="77"/>
        <end position="99"/>
    </location>
</feature>
<evidence type="ECO:0000256" key="8">
    <source>
        <dbReference type="ARBA" id="ARBA00023136"/>
    </source>
</evidence>
<dbReference type="OrthoDB" id="6076970at2759"/>
<dbReference type="PRINTS" id="PR01507">
    <property type="entry name" value="MCH1RECEPTOR"/>
</dbReference>
<dbReference type="GO" id="GO:0007218">
    <property type="term" value="P:neuropeptide signaling pathway"/>
    <property type="evidence" value="ECO:0007669"/>
    <property type="project" value="InterPro"/>
</dbReference>
<evidence type="ECO:0000256" key="5">
    <source>
        <dbReference type="ARBA" id="ARBA00022692"/>
    </source>
</evidence>
<evidence type="ECO:0000259" key="16">
    <source>
        <dbReference type="PROSITE" id="PS50262"/>
    </source>
</evidence>
<dbReference type="InterPro" id="IPR008361">
    <property type="entry name" value="MCH_rcpt"/>
</dbReference>
<evidence type="ECO:0000256" key="13">
    <source>
        <dbReference type="ARBA" id="ARBA00032830"/>
    </source>
</evidence>
<evidence type="ECO:0000256" key="3">
    <source>
        <dbReference type="ARBA" id="ARBA00022022"/>
    </source>
</evidence>
<dbReference type="EMBL" id="QXTE01000087">
    <property type="protein sequence ID" value="TFK07304.1"/>
    <property type="molecule type" value="Genomic_DNA"/>
</dbReference>
<evidence type="ECO:0000256" key="7">
    <source>
        <dbReference type="ARBA" id="ARBA00023040"/>
    </source>
</evidence>
<keyword evidence="10" id="KW-0675">Receptor</keyword>
<dbReference type="AlphaFoldDB" id="A0A4D9EMQ9"/>
<feature type="domain" description="G-protein coupled receptors family 1 profile" evidence="16">
    <location>
        <begin position="56"/>
        <end position="132"/>
    </location>
</feature>
<keyword evidence="8 15" id="KW-0472">Membrane</keyword>
<evidence type="ECO:0000256" key="1">
    <source>
        <dbReference type="ARBA" id="ARBA00004651"/>
    </source>
</evidence>
<sequence length="132" mass="14706">MDLLPLELNICNSSEPGVPLTSTSEVATSPRLQSISYTSIIMPSVFGILCLFGIAGNSMVIFTVVKKSKFHWCHNVPDIFIINLSVMDLLFPLGMPFMIHQLMGNRIWHFGETMDANCQFTSTYILTAMSID</sequence>
<dbReference type="PANTHER" id="PTHR24229:SF91">
    <property type="entry name" value="MELANIN-CONCENTRATING HORMONE RECEPTOR 1"/>
    <property type="match status" value="1"/>
</dbReference>
<dbReference type="InterPro" id="IPR017452">
    <property type="entry name" value="GPCR_Rhodpsn_7TM"/>
</dbReference>
<evidence type="ECO:0000256" key="12">
    <source>
        <dbReference type="ARBA" id="ARBA00023224"/>
    </source>
</evidence>
<gene>
    <name evidence="17" type="ORF">DR999_PMT09988</name>
</gene>
<keyword evidence="5 15" id="KW-0812">Transmembrane</keyword>
<accession>A0A4D9EMQ9</accession>
<dbReference type="PANTHER" id="PTHR24229">
    <property type="entry name" value="NEUROPEPTIDES RECEPTOR"/>
    <property type="match status" value="1"/>
</dbReference>
<comment type="subcellular location">
    <subcellularLocation>
        <location evidence="1">Cell membrane</location>
        <topology evidence="1">Multi-pass membrane protein</topology>
    </subcellularLocation>
</comment>
<dbReference type="GO" id="GO:0030273">
    <property type="term" value="F:melanin-concentrating hormone receptor activity"/>
    <property type="evidence" value="ECO:0007669"/>
    <property type="project" value="InterPro"/>
</dbReference>
<evidence type="ECO:0000256" key="10">
    <source>
        <dbReference type="ARBA" id="ARBA00023170"/>
    </source>
</evidence>
<keyword evidence="11" id="KW-0325">Glycoprotein</keyword>
<dbReference type="GO" id="GO:0043005">
    <property type="term" value="C:neuron projection"/>
    <property type="evidence" value="ECO:0007669"/>
    <property type="project" value="TreeGrafter"/>
</dbReference>
<keyword evidence="18" id="KW-1185">Reference proteome</keyword>
<dbReference type="Proteomes" id="UP000297703">
    <property type="component" value="Unassembled WGS sequence"/>
</dbReference>
<dbReference type="STRING" id="55544.A0A4D9EMQ9"/>
<dbReference type="GO" id="GO:0005886">
    <property type="term" value="C:plasma membrane"/>
    <property type="evidence" value="ECO:0007669"/>
    <property type="project" value="UniProtKB-SubCell"/>
</dbReference>
<keyword evidence="7" id="KW-0297">G-protein coupled receptor</keyword>
<comment type="subunit">
    <text evidence="2">Interacts with NCDN.</text>
</comment>
<keyword evidence="12" id="KW-0807">Transducer</keyword>
<dbReference type="Gene3D" id="1.20.1070.10">
    <property type="entry name" value="Rhodopsin 7-helix transmembrane proteins"/>
    <property type="match status" value="1"/>
</dbReference>
<evidence type="ECO:0000256" key="14">
    <source>
        <dbReference type="ARBA" id="ARBA00033115"/>
    </source>
</evidence>
<comment type="caution">
    <text evidence="17">The sequence shown here is derived from an EMBL/GenBank/DDBJ whole genome shotgun (WGS) entry which is preliminary data.</text>
</comment>
<name>A0A4D9EMQ9_9SAUR</name>
<evidence type="ECO:0000256" key="9">
    <source>
        <dbReference type="ARBA" id="ARBA00023157"/>
    </source>
</evidence>
<evidence type="ECO:0000256" key="6">
    <source>
        <dbReference type="ARBA" id="ARBA00022989"/>
    </source>
</evidence>
<keyword evidence="9" id="KW-1015">Disulfide bond</keyword>
<protein>
    <recommendedName>
        <fullName evidence="3">Melanin-concentrating hormone receptor 1</fullName>
    </recommendedName>
    <alternativeName>
        <fullName evidence="14">G-protein coupled receptor 24</fullName>
    </alternativeName>
    <alternativeName>
        <fullName evidence="13">MCH-1R</fullName>
    </alternativeName>
</protein>
<dbReference type="Pfam" id="PF00001">
    <property type="entry name" value="7tm_1"/>
    <property type="match status" value="1"/>
</dbReference>
<evidence type="ECO:0000256" key="2">
    <source>
        <dbReference type="ARBA" id="ARBA00011509"/>
    </source>
</evidence>
<keyword evidence="4" id="KW-1003">Cell membrane</keyword>
<reference evidence="17 18" key="2">
    <citation type="submission" date="2019-04" db="EMBL/GenBank/DDBJ databases">
        <title>The genome sequence of big-headed turtle.</title>
        <authorList>
            <person name="Gong S."/>
        </authorList>
    </citation>
    <scope>NUCLEOTIDE SEQUENCE [LARGE SCALE GENOMIC DNA]</scope>
    <source>
        <strain evidence="17">DO16091913</strain>
        <tissue evidence="17">Muscle</tissue>
    </source>
</reference>
<evidence type="ECO:0000313" key="17">
    <source>
        <dbReference type="EMBL" id="TFK07304.1"/>
    </source>
</evidence>